<feature type="domain" description="Phasin" evidence="1">
    <location>
        <begin position="10"/>
        <end position="106"/>
    </location>
</feature>
<dbReference type="RefSeq" id="WP_046475857.1">
    <property type="nucleotide sequence ID" value="NZ_LN829118.1"/>
</dbReference>
<dbReference type="KEGG" id="fil:BN1229_v1_0326"/>
<dbReference type="KEGG" id="fiy:BN1229_v1_0330"/>
<dbReference type="InterPro" id="IPR018968">
    <property type="entry name" value="Phasin"/>
</dbReference>
<dbReference type="OrthoDB" id="7678100at2"/>
<evidence type="ECO:0000259" key="1">
    <source>
        <dbReference type="Pfam" id="PF09361"/>
    </source>
</evidence>
<keyword evidence="3" id="KW-1185">Reference proteome</keyword>
<gene>
    <name evidence="2" type="ORF">YBN1229_v1_0330</name>
</gene>
<reference evidence="3" key="1">
    <citation type="submission" date="2015-02" db="EMBL/GenBank/DDBJ databases">
        <authorList>
            <person name="Chooi Y.-H."/>
        </authorList>
    </citation>
    <scope>NUCLEOTIDE SEQUENCE [LARGE SCALE GENOMIC DNA]</scope>
    <source>
        <strain evidence="3">strain Y</strain>
    </source>
</reference>
<name>A0A0D6JAI3_9HYPH</name>
<organism evidence="2 3">
    <name type="scientific">Candidatus Filomicrobium marinum</name>
    <dbReference type="NCBI Taxonomy" id="1608628"/>
    <lineage>
        <taxon>Bacteria</taxon>
        <taxon>Pseudomonadati</taxon>
        <taxon>Pseudomonadota</taxon>
        <taxon>Alphaproteobacteria</taxon>
        <taxon>Hyphomicrobiales</taxon>
        <taxon>Hyphomicrobiaceae</taxon>
        <taxon>Filomicrobium</taxon>
    </lineage>
</organism>
<dbReference type="Pfam" id="PF09361">
    <property type="entry name" value="Phasin_2"/>
    <property type="match status" value="1"/>
</dbReference>
<evidence type="ECO:0000313" key="2">
    <source>
        <dbReference type="EMBL" id="CPR15374.1"/>
    </source>
</evidence>
<proteinExistence type="predicted"/>
<protein>
    <submittedName>
        <fullName evidence="2">Phasin family protein</fullName>
    </submittedName>
</protein>
<sequence length="113" mass="12724">MDVNAAKNFEAFQKLGEQNMDSVTKLMDDWTRGWQAIGAEMTDFTKRSLEDGTATFGKLMTAKSFEQAVEIQSNYAKRACDEYMHQMTKVGEMYASLAKQAYSPMDKILSGGR</sequence>
<dbReference type="EMBL" id="LN829119">
    <property type="protein sequence ID" value="CPR15374.1"/>
    <property type="molecule type" value="Genomic_DNA"/>
</dbReference>
<dbReference type="AlphaFoldDB" id="A0A0D6JAI3"/>
<accession>A0A0D6JAI3</accession>
<evidence type="ECO:0000313" key="3">
    <source>
        <dbReference type="Proteomes" id="UP000033187"/>
    </source>
</evidence>
<dbReference type="Proteomes" id="UP000033187">
    <property type="component" value="Chromosome 1"/>
</dbReference>